<reference evidence="2 3" key="2">
    <citation type="submission" date="2024-07" db="EMBL/GenBank/DDBJ databases">
        <authorList>
            <person name="Akdeniz Z."/>
        </authorList>
    </citation>
    <scope>NUCLEOTIDE SEQUENCE [LARGE SCALE GENOMIC DNA]</scope>
</reference>
<proteinExistence type="predicted"/>
<dbReference type="Pfam" id="PF07004">
    <property type="entry name" value="SHIPPO-rpt"/>
    <property type="match status" value="2"/>
</dbReference>
<protein>
    <recommendedName>
        <fullName evidence="4">Sperm-tail PG-rich repeat-containing protein 2</fullName>
    </recommendedName>
</protein>
<dbReference type="EMBL" id="CATOUU010000153">
    <property type="protein sequence ID" value="CAI9918215.1"/>
    <property type="molecule type" value="Genomic_DNA"/>
</dbReference>
<keyword evidence="3" id="KW-1185">Reference proteome</keyword>
<dbReference type="EMBL" id="CAXDID020000235">
    <property type="protein sequence ID" value="CAL6061579.1"/>
    <property type="molecule type" value="Genomic_DNA"/>
</dbReference>
<organism evidence="1">
    <name type="scientific">Hexamita inflata</name>
    <dbReference type="NCBI Taxonomy" id="28002"/>
    <lineage>
        <taxon>Eukaryota</taxon>
        <taxon>Metamonada</taxon>
        <taxon>Diplomonadida</taxon>
        <taxon>Hexamitidae</taxon>
        <taxon>Hexamitinae</taxon>
        <taxon>Hexamita</taxon>
    </lineage>
</organism>
<dbReference type="AlphaFoldDB" id="A0AA86NES8"/>
<evidence type="ECO:0000313" key="1">
    <source>
        <dbReference type="EMBL" id="CAI9918215.1"/>
    </source>
</evidence>
<comment type="caution">
    <text evidence="1">The sequence shown here is derived from an EMBL/GenBank/DDBJ whole genome shotgun (WGS) entry which is preliminary data.</text>
</comment>
<gene>
    <name evidence="2" type="ORF">HINF_LOCUS49777</name>
    <name evidence="1" type="ORF">HINF_LOCUS5860</name>
</gene>
<dbReference type="InterPro" id="IPR010736">
    <property type="entry name" value="SHIPPO-rpt"/>
</dbReference>
<dbReference type="Proteomes" id="UP001642409">
    <property type="component" value="Unassembled WGS sequence"/>
</dbReference>
<name>A0AA86NES8_9EUKA</name>
<sequence length="240" mass="27204">MLLDIESNRKPFEVRDQFPSIGPGTYSIESKQKKPVKISNSKRKIELRTFNDTAFVGPDNEVKVGPASYKPHYIQSESTATYSTLPRYRYKRDCWSLAIGGHLTGDYNEPAPGQYGSIEYKAKSPKIKVNSTPRNLLFTSNAEYFQYKMRMLKNGVPGAGEYRPENCKVSKSCPRISIYNSDRYVQNSQVQMEAVPGPGAYKISNVDRHGRKFTYGGSFPKAGVKIRDVDMEQKIFVDLE</sequence>
<evidence type="ECO:0000313" key="2">
    <source>
        <dbReference type="EMBL" id="CAL6061579.1"/>
    </source>
</evidence>
<evidence type="ECO:0008006" key="4">
    <source>
        <dbReference type="Google" id="ProtNLM"/>
    </source>
</evidence>
<evidence type="ECO:0000313" key="3">
    <source>
        <dbReference type="Proteomes" id="UP001642409"/>
    </source>
</evidence>
<accession>A0AA86NES8</accession>
<reference evidence="1" key="1">
    <citation type="submission" date="2023-06" db="EMBL/GenBank/DDBJ databases">
        <authorList>
            <person name="Kurt Z."/>
        </authorList>
    </citation>
    <scope>NUCLEOTIDE SEQUENCE</scope>
</reference>